<feature type="signal peptide" evidence="1">
    <location>
        <begin position="1"/>
        <end position="34"/>
    </location>
</feature>
<dbReference type="SUPFAM" id="SSF50956">
    <property type="entry name" value="Thermostable phytase (3-phytase)"/>
    <property type="match status" value="1"/>
</dbReference>
<keyword evidence="3" id="KW-1185">Reference proteome</keyword>
<dbReference type="SUPFAM" id="SSF63829">
    <property type="entry name" value="Calcium-dependent phosphotriesterase"/>
    <property type="match status" value="1"/>
</dbReference>
<accession>A0A9J7BJU4</accession>
<evidence type="ECO:0000313" key="2">
    <source>
        <dbReference type="EMBL" id="UWZ82729.1"/>
    </source>
</evidence>
<dbReference type="AlphaFoldDB" id="A0A9J7BJU4"/>
<dbReference type="PROSITE" id="PS51257">
    <property type="entry name" value="PROKAR_LIPOPROTEIN"/>
    <property type="match status" value="1"/>
</dbReference>
<dbReference type="Gene3D" id="2.80.10.50">
    <property type="match status" value="1"/>
</dbReference>
<organism evidence="2 3">
    <name type="scientific">Occallatibacter riparius</name>
    <dbReference type="NCBI Taxonomy" id="1002689"/>
    <lineage>
        <taxon>Bacteria</taxon>
        <taxon>Pseudomonadati</taxon>
        <taxon>Acidobacteriota</taxon>
        <taxon>Terriglobia</taxon>
        <taxon>Terriglobales</taxon>
        <taxon>Acidobacteriaceae</taxon>
        <taxon>Occallatibacter</taxon>
    </lineage>
</organism>
<dbReference type="Gene3D" id="2.120.10.30">
    <property type="entry name" value="TolB, C-terminal domain"/>
    <property type="match status" value="1"/>
</dbReference>
<dbReference type="KEGG" id="orp:MOP44_19420"/>
<dbReference type="InterPro" id="IPR003961">
    <property type="entry name" value="FN3_dom"/>
</dbReference>
<protein>
    <recommendedName>
        <fullName evidence="4">Fibronectin type-III domain-containing protein</fullName>
    </recommendedName>
</protein>
<dbReference type="RefSeq" id="WP_260791917.1">
    <property type="nucleotide sequence ID" value="NZ_CP093313.1"/>
</dbReference>
<dbReference type="InterPro" id="IPR011042">
    <property type="entry name" value="6-blade_b-propeller_TolB-like"/>
</dbReference>
<proteinExistence type="predicted"/>
<reference evidence="2" key="1">
    <citation type="submission" date="2021-04" db="EMBL/GenBank/DDBJ databases">
        <title>Phylogenetic analysis of Acidobacteriaceae.</title>
        <authorList>
            <person name="Qiu L."/>
            <person name="Zhang Q."/>
        </authorList>
    </citation>
    <scope>NUCLEOTIDE SEQUENCE</scope>
    <source>
        <strain evidence="2">DSM 25168</strain>
    </source>
</reference>
<sequence>MVIAARLTRIPYKIVVAAGAAFLACVAGLTPARAQGTHLWTQSRLEEFEKGTPQGVALASDGSLREGPGLKEIATTPSTFVWSVAADKNGTAYLGTGSPATVLRVGADGKPFTLFETKDLSVQAVRLGPDGALYAATMPSGKVYKLSANASTKQDEASATVVFDPAKVPGAEAAKAEGDDDKSAAKDQSKSHYVWDMTFDSGGRLYIATGGPGAVYRVDAAKSGATPELFFKSDEPHIRCLAWDAKGNLIAGSDGSGLVYRISPEGKGYVLFDAPRREIPALAIGADGTIYAASVGDKSRNPLPPLPVQGTGVVTFTVVQPGSLQAANASTSAPEGTEVYALKEGQAPRKIWTGKDEVVYALAARPDGLLALTGNRGRVFRIQENGDYADVGHLDAQQGLAMTAGAHGAILIATGNTGKMVEFGAPEKHEYLSDVLDAGALARFGRVEIEPGSTGYDLMTRSGNVEQPVRGWSDWQPLNAGTVASPAGRFLQWKAVLHQGGTLSGVGVNYLAVNAAPVVEDVVVVPGARMTPQAQQSGQAQTVNISLPSNQAAASVSFDGGSAASSITATKDRTAVTARWAAHDDNGDDLTYALYLRGDGEHVWRLLKDNITEKAYSFDQTLIPDGGYQMRVVASDAPSHTPADALMGEKISDRFEVDTTPPVITALHAAETAPCAKAPCAAQVTFDAEDVMSAVVKAEYSLDAGPWQYVEPVGALSDSKREHYDFRIPEAAFNGKTGEHLLAVRVYDRHENVGLAKTVFMSAGEGK</sequence>
<dbReference type="Proteomes" id="UP001059380">
    <property type="component" value="Chromosome"/>
</dbReference>
<gene>
    <name evidence="2" type="ORF">MOP44_19420</name>
</gene>
<keyword evidence="1" id="KW-0732">Signal</keyword>
<evidence type="ECO:0000256" key="1">
    <source>
        <dbReference type="SAM" id="SignalP"/>
    </source>
</evidence>
<dbReference type="EMBL" id="CP093313">
    <property type="protein sequence ID" value="UWZ82729.1"/>
    <property type="molecule type" value="Genomic_DNA"/>
</dbReference>
<name>A0A9J7BJU4_9BACT</name>
<dbReference type="CDD" id="cd00063">
    <property type="entry name" value="FN3"/>
    <property type="match status" value="1"/>
</dbReference>
<feature type="chain" id="PRO_5039888531" description="Fibronectin type-III domain-containing protein" evidence="1">
    <location>
        <begin position="35"/>
        <end position="767"/>
    </location>
</feature>
<evidence type="ECO:0000313" key="3">
    <source>
        <dbReference type="Proteomes" id="UP001059380"/>
    </source>
</evidence>
<evidence type="ECO:0008006" key="4">
    <source>
        <dbReference type="Google" id="ProtNLM"/>
    </source>
</evidence>